<dbReference type="Proteomes" id="UP001208570">
    <property type="component" value="Unassembled WGS sequence"/>
</dbReference>
<evidence type="ECO:0000313" key="2">
    <source>
        <dbReference type="Proteomes" id="UP001208570"/>
    </source>
</evidence>
<evidence type="ECO:0000313" key="1">
    <source>
        <dbReference type="EMBL" id="KAK2140591.1"/>
    </source>
</evidence>
<comment type="caution">
    <text evidence="1">The sequence shown here is derived from an EMBL/GenBank/DDBJ whole genome shotgun (WGS) entry which is preliminary data.</text>
</comment>
<dbReference type="EMBL" id="JAODUP010001296">
    <property type="protein sequence ID" value="KAK2140591.1"/>
    <property type="molecule type" value="Genomic_DNA"/>
</dbReference>
<sequence length="250" mass="28753">MLILPSLIQADFTFTHYNDHLLRLRKFGIVEAHIVTSLSKCERHCIEYKNGCQAANVLQIRKGLYSCELISDIAFTTPVDLKPANGGSFIQKTARHVCDTEPCVYREKCTDCENVIPIEQIEHWQGNSGLGALTILKVRCELECQQLCERYTNITWPCQTIQYQEGNCTLYGQSTPYQGWNSSLINNYWTRKVKFSMLSDNQEVMYIIFNTIGSTPDDWFNRTRIVQSNFNYVTSEGYIPKDIHFFSALG</sequence>
<reference evidence="1" key="1">
    <citation type="journal article" date="2023" name="Mol. Biol. Evol.">
        <title>Third-Generation Sequencing Reveals the Adaptive Role of the Epigenome in Three Deep-Sea Polychaetes.</title>
        <authorList>
            <person name="Perez M."/>
            <person name="Aroh O."/>
            <person name="Sun Y."/>
            <person name="Lan Y."/>
            <person name="Juniper S.K."/>
            <person name="Young C.R."/>
            <person name="Angers B."/>
            <person name="Qian P.Y."/>
        </authorList>
    </citation>
    <scope>NUCLEOTIDE SEQUENCE</scope>
    <source>
        <strain evidence="1">P08H-3</strain>
    </source>
</reference>
<dbReference type="AlphaFoldDB" id="A0AAD9MR02"/>
<protein>
    <recommendedName>
        <fullName evidence="3">Apple domain-containing protein</fullName>
    </recommendedName>
</protein>
<name>A0AAD9MR02_9ANNE</name>
<proteinExistence type="predicted"/>
<organism evidence="1 2">
    <name type="scientific">Paralvinella palmiformis</name>
    <dbReference type="NCBI Taxonomy" id="53620"/>
    <lineage>
        <taxon>Eukaryota</taxon>
        <taxon>Metazoa</taxon>
        <taxon>Spiralia</taxon>
        <taxon>Lophotrochozoa</taxon>
        <taxon>Annelida</taxon>
        <taxon>Polychaeta</taxon>
        <taxon>Sedentaria</taxon>
        <taxon>Canalipalpata</taxon>
        <taxon>Terebellida</taxon>
        <taxon>Terebelliformia</taxon>
        <taxon>Alvinellidae</taxon>
        <taxon>Paralvinella</taxon>
    </lineage>
</organism>
<evidence type="ECO:0008006" key="3">
    <source>
        <dbReference type="Google" id="ProtNLM"/>
    </source>
</evidence>
<accession>A0AAD9MR02</accession>
<gene>
    <name evidence="1" type="ORF">LSH36_1296g00016</name>
</gene>
<keyword evidence="2" id="KW-1185">Reference proteome</keyword>